<dbReference type="OrthoDB" id="3403133at2"/>
<evidence type="ECO:0000313" key="1">
    <source>
        <dbReference type="EMBL" id="AWK70286.1"/>
    </source>
</evidence>
<dbReference type="Proteomes" id="UP000245711">
    <property type="component" value="Chromosome"/>
</dbReference>
<dbReference type="NCBIfam" id="NF033179">
    <property type="entry name" value="TnsA_like_Actin"/>
    <property type="match status" value="1"/>
</dbReference>
<dbReference type="KEGG" id="roz:CBI38_00520"/>
<dbReference type="RefSeq" id="WP_109325528.1">
    <property type="nucleotide sequence ID" value="NZ_CP021354.1"/>
</dbReference>
<gene>
    <name evidence="1" type="ORF">CBI38_00520</name>
</gene>
<protein>
    <recommendedName>
        <fullName evidence="3">TnsA-like heteromeric transposase endonuclease subunit</fullName>
    </recommendedName>
</protein>
<evidence type="ECO:0008006" key="3">
    <source>
        <dbReference type="Google" id="ProtNLM"/>
    </source>
</evidence>
<accession>A0A2S2BNT5</accession>
<sequence>MPRTSEVEVRYVQDDGGPVATTIAAVDLHHVVHGLPVRRVQSHHRRRHYAGMFWSATNHGHVPYESRLELDRLWVADFAAPVVRIAAQPMWLCGLDGKRRRRHVPDLLLAHADGRFTVVDVKPEQFARRDEVAQVFSWTGRVCGARGWSYEVWTGSDPVILSNIRTIGAARRTGSIDAETAANLEAVAATGMTIDEVVTAVNSPRARIAVLAKLWSGMWTVDLSIPLSGKSVLTCAEGSP</sequence>
<dbReference type="InterPro" id="IPR048000">
    <property type="entry name" value="TnsA-like"/>
</dbReference>
<organism evidence="1 2">
    <name type="scientific">Rhodococcus oxybenzonivorans</name>
    <dbReference type="NCBI Taxonomy" id="1990687"/>
    <lineage>
        <taxon>Bacteria</taxon>
        <taxon>Bacillati</taxon>
        <taxon>Actinomycetota</taxon>
        <taxon>Actinomycetes</taxon>
        <taxon>Mycobacteriales</taxon>
        <taxon>Nocardiaceae</taxon>
        <taxon>Rhodococcus</taxon>
    </lineage>
</organism>
<dbReference type="EMBL" id="CP021354">
    <property type="protein sequence ID" value="AWK70286.1"/>
    <property type="molecule type" value="Genomic_DNA"/>
</dbReference>
<reference evidence="1 2" key="1">
    <citation type="submission" date="2017-05" db="EMBL/GenBank/DDBJ databases">
        <title>Isolation of Rhodococcus sp. S2-17 biodegrading of BP-3.</title>
        <authorList>
            <person name="Lee Y."/>
            <person name="Kim K.H."/>
            <person name="Chun B.H."/>
            <person name="Jung H.S."/>
            <person name="Jeon C.O."/>
        </authorList>
    </citation>
    <scope>NUCLEOTIDE SEQUENCE [LARGE SCALE GENOMIC DNA]</scope>
    <source>
        <strain evidence="1 2">S2-17</strain>
    </source>
</reference>
<evidence type="ECO:0000313" key="2">
    <source>
        <dbReference type="Proteomes" id="UP000245711"/>
    </source>
</evidence>
<proteinExistence type="predicted"/>
<keyword evidence="2" id="KW-1185">Reference proteome</keyword>
<dbReference type="AlphaFoldDB" id="A0A2S2BNT5"/>
<name>A0A2S2BNT5_9NOCA</name>